<dbReference type="NCBIfam" id="NF042991">
    <property type="entry name" value="alk_phos_PafA"/>
    <property type="match status" value="1"/>
</dbReference>
<dbReference type="PANTHER" id="PTHR10151">
    <property type="entry name" value="ECTONUCLEOTIDE PYROPHOSPHATASE/PHOSPHODIESTERASE"/>
    <property type="match status" value="1"/>
</dbReference>
<dbReference type="Pfam" id="PF01663">
    <property type="entry name" value="Phosphodiest"/>
    <property type="match status" value="1"/>
</dbReference>
<reference evidence="7 8" key="1">
    <citation type="submission" date="2016-11" db="EMBL/GenBank/DDBJ databases">
        <title>Trade-off between light-utilization and light-protection in marine flavobacteria.</title>
        <authorList>
            <person name="Kumagai Y."/>
        </authorList>
    </citation>
    <scope>NUCLEOTIDE SEQUENCE [LARGE SCALE GENOMIC DNA]</scope>
    <source>
        <strain evidence="7 8">JCM 17109</strain>
    </source>
</reference>
<keyword evidence="1 5" id="KW-0597">Phosphoprotein</keyword>
<feature type="binding site" evidence="6">
    <location>
        <begin position="176"/>
        <end position="178"/>
    </location>
    <ligand>
        <name>substrate</name>
    </ligand>
</feature>
<name>A0A2S9WR92_9FLAO</name>
<accession>A0A2S9WR92</accession>
<dbReference type="GO" id="GO:0004035">
    <property type="term" value="F:alkaline phosphatase activity"/>
    <property type="evidence" value="ECO:0007669"/>
    <property type="project" value="InterPro"/>
</dbReference>
<feature type="active site" description="Phosphothreonine intermediate" evidence="5">
    <location>
        <position position="94"/>
    </location>
</feature>
<dbReference type="PIRSF" id="PIRSF031924">
    <property type="entry name" value="Pi-irrepressible_AP"/>
    <property type="match status" value="1"/>
</dbReference>
<gene>
    <name evidence="7" type="ORF">BST86_02355</name>
</gene>
<dbReference type="CDD" id="cd16016">
    <property type="entry name" value="AP-SPAP"/>
    <property type="match status" value="1"/>
</dbReference>
<dbReference type="PANTHER" id="PTHR10151:SF120">
    <property type="entry name" value="BIS(5'-ADENOSYL)-TRIPHOSPHATASE"/>
    <property type="match status" value="1"/>
</dbReference>
<keyword evidence="2 4" id="KW-0479">Metal-binding</keyword>
<dbReference type="Gene3D" id="3.30.1360.150">
    <property type="match status" value="1"/>
</dbReference>
<protein>
    <submittedName>
        <fullName evidence="7">Alkaline phosphatase</fullName>
    </submittedName>
</protein>
<evidence type="ECO:0000313" key="7">
    <source>
        <dbReference type="EMBL" id="PRP66005.1"/>
    </source>
</evidence>
<organism evidence="7 8">
    <name type="scientific">Nonlabens agnitus</name>
    <dbReference type="NCBI Taxonomy" id="870484"/>
    <lineage>
        <taxon>Bacteria</taxon>
        <taxon>Pseudomonadati</taxon>
        <taxon>Bacteroidota</taxon>
        <taxon>Flavobacteriia</taxon>
        <taxon>Flavobacteriales</taxon>
        <taxon>Flavobacteriaceae</taxon>
        <taxon>Nonlabens</taxon>
    </lineage>
</organism>
<dbReference type="OrthoDB" id="9766127at2"/>
<sequence length="560" mass="61703">MKSLCFFLVLLTGTISLSQKRTNPQQPAIMKASSETNITTVDRPKLVVGIVVDQMRYDYLTRFYDRYSNGGFKRLMKDGFSATNNHYNFVPTYTAPGHASIYTGTTPADHGIIGNNWYDKFIDKTIYNADDENAIPIGTSSDEGKMSPRKLLSSTVTDELELFTQGRAKVIGISIKDRGAILPAGHAADAAYWFRGGDEGAFITSDFYMQELPKWVKDFNESNPASKYLKKWETLYPIDSYIASGLDLNDFERAPRGKETATFPYDLKELAPSNGDYNLIKSTPYGNSIVADFAIEALDSESMGKDDITDFLAVSFSSTDYVGHQYGVNSVEIEDTYLRLDQDLARLLDALDQKVGNGEYTVFLTADHGAVNVPAYLQEKRFSAGYFDERTFVKEMDSLITNQFSASGLIKNVSNDQIFFDQSVLKSNGVDAGELQEYLAAQIRNYPGVNKAFTRDALVSGSFTTGMAALVQKGFHHQRSGDVVFVLDPGVIVYSAKGSTHGSPQSYDTHVPLLFYGKGINKGSTNDRTHITDIAPTISSLLGISFPNSATGNPIGKVLK</sequence>
<dbReference type="AlphaFoldDB" id="A0A2S9WR92"/>
<evidence type="ECO:0000256" key="4">
    <source>
        <dbReference type="PIRNR" id="PIRNR031924"/>
    </source>
</evidence>
<proteinExistence type="predicted"/>
<dbReference type="Gene3D" id="3.40.720.10">
    <property type="entry name" value="Alkaline Phosphatase, subunit A"/>
    <property type="match status" value="1"/>
</dbReference>
<keyword evidence="3" id="KW-0732">Signal</keyword>
<dbReference type="GO" id="GO:0046872">
    <property type="term" value="F:metal ion binding"/>
    <property type="evidence" value="ECO:0007669"/>
    <property type="project" value="UniProtKB-KW"/>
</dbReference>
<dbReference type="InterPro" id="IPR002591">
    <property type="entry name" value="Phosphodiest/P_Trfase"/>
</dbReference>
<evidence type="ECO:0000313" key="8">
    <source>
        <dbReference type="Proteomes" id="UP000239532"/>
    </source>
</evidence>
<dbReference type="Proteomes" id="UP000239532">
    <property type="component" value="Unassembled WGS sequence"/>
</dbReference>
<feature type="binding site" evidence="6">
    <location>
        <position position="115"/>
    </location>
    <ligand>
        <name>substrate</name>
    </ligand>
</feature>
<dbReference type="EMBL" id="MQUC01000003">
    <property type="protein sequence ID" value="PRP66005.1"/>
    <property type="molecule type" value="Genomic_DNA"/>
</dbReference>
<keyword evidence="8" id="KW-1185">Reference proteome</keyword>
<evidence type="ECO:0000256" key="6">
    <source>
        <dbReference type="PIRSR" id="PIRSR031924-51"/>
    </source>
</evidence>
<dbReference type="InterPro" id="IPR017850">
    <property type="entry name" value="Alkaline_phosphatase_core_sf"/>
</dbReference>
<evidence type="ECO:0000256" key="2">
    <source>
        <dbReference type="ARBA" id="ARBA00022723"/>
    </source>
</evidence>
<evidence type="ECO:0000256" key="5">
    <source>
        <dbReference type="PIRSR" id="PIRSR031924-50"/>
    </source>
</evidence>
<comment type="caution">
    <text evidence="7">The sequence shown here is derived from an EMBL/GenBank/DDBJ whole genome shotgun (WGS) entry which is preliminary data.</text>
</comment>
<dbReference type="InterPro" id="IPR026263">
    <property type="entry name" value="Alkaline_phosphatase_prok"/>
</dbReference>
<dbReference type="SUPFAM" id="SSF53649">
    <property type="entry name" value="Alkaline phosphatase-like"/>
    <property type="match status" value="1"/>
</dbReference>
<evidence type="ECO:0000256" key="3">
    <source>
        <dbReference type="ARBA" id="ARBA00022729"/>
    </source>
</evidence>
<evidence type="ECO:0000256" key="1">
    <source>
        <dbReference type="ARBA" id="ARBA00022553"/>
    </source>
</evidence>